<dbReference type="InterPro" id="IPR002575">
    <property type="entry name" value="Aminoglycoside_PTrfase"/>
</dbReference>
<gene>
    <name evidence="2" type="ORF">PYCCODRAFT_1470207</name>
</gene>
<protein>
    <recommendedName>
        <fullName evidence="1">Aminoglycoside phosphotransferase domain-containing protein</fullName>
    </recommendedName>
</protein>
<dbReference type="PANTHER" id="PTHR21310">
    <property type="entry name" value="AMINOGLYCOSIDE PHOSPHOTRANSFERASE-RELATED-RELATED"/>
    <property type="match status" value="1"/>
</dbReference>
<dbReference type="InterPro" id="IPR011009">
    <property type="entry name" value="Kinase-like_dom_sf"/>
</dbReference>
<evidence type="ECO:0000313" key="2">
    <source>
        <dbReference type="EMBL" id="OSC99508.1"/>
    </source>
</evidence>
<evidence type="ECO:0000259" key="1">
    <source>
        <dbReference type="Pfam" id="PF01636"/>
    </source>
</evidence>
<reference evidence="2 3" key="1">
    <citation type="journal article" date="2015" name="Biotechnol. Biofuels">
        <title>Enhanced degradation of softwood versus hardwood by the white-rot fungus Pycnoporus coccineus.</title>
        <authorList>
            <person name="Couturier M."/>
            <person name="Navarro D."/>
            <person name="Chevret D."/>
            <person name="Henrissat B."/>
            <person name="Piumi F."/>
            <person name="Ruiz-Duenas F.J."/>
            <person name="Martinez A.T."/>
            <person name="Grigoriev I.V."/>
            <person name="Riley R."/>
            <person name="Lipzen A."/>
            <person name="Berrin J.G."/>
            <person name="Master E.R."/>
            <person name="Rosso M.N."/>
        </authorList>
    </citation>
    <scope>NUCLEOTIDE SEQUENCE [LARGE SCALE GENOMIC DNA]</scope>
    <source>
        <strain evidence="2 3">BRFM310</strain>
    </source>
</reference>
<keyword evidence="3" id="KW-1185">Reference proteome</keyword>
<dbReference type="Proteomes" id="UP000193067">
    <property type="component" value="Unassembled WGS sequence"/>
</dbReference>
<name>A0A1Y2IEG9_TRAC3</name>
<dbReference type="OrthoDB" id="5404599at2759"/>
<feature type="domain" description="Aminoglycoside phosphotransferase" evidence="1">
    <location>
        <begin position="58"/>
        <end position="260"/>
    </location>
</feature>
<dbReference type="Pfam" id="PF01636">
    <property type="entry name" value="APH"/>
    <property type="match status" value="1"/>
</dbReference>
<dbReference type="PANTHER" id="PTHR21310:SF15">
    <property type="entry name" value="AMINOGLYCOSIDE PHOSPHOTRANSFERASE DOMAIN-CONTAINING PROTEIN"/>
    <property type="match status" value="1"/>
</dbReference>
<dbReference type="InterPro" id="IPR051678">
    <property type="entry name" value="AGP_Transferase"/>
</dbReference>
<dbReference type="SUPFAM" id="SSF56112">
    <property type="entry name" value="Protein kinase-like (PK-like)"/>
    <property type="match status" value="1"/>
</dbReference>
<sequence>MELWRIIRCFLRFVPVALKPTLFRWTAQASARCGFRLHHNIYRLPFNLILKTTSSPNPNEAHALRIVESVKGVQAPRVVDYAVGVPHSYILMTGIEGNCCNDVFDELTTSNKNRIIHELQTRLARVTTHKRRAICAASEATISDPRIPWLREEPWILRCSPEFFEQVWLGLELPWNRDTVLPRIRPLIEREDVPIVFYHGDILPKNIILPGGLKKWRSDTTVLFLIDCEFAAWAPLPCEALKATWLVIDPDEDSWYGMIKRVISESSAELEADWLWRSKSNIAII</sequence>
<proteinExistence type="predicted"/>
<accession>A0A1Y2IEG9</accession>
<evidence type="ECO:0000313" key="3">
    <source>
        <dbReference type="Proteomes" id="UP000193067"/>
    </source>
</evidence>
<organism evidence="2 3">
    <name type="scientific">Trametes coccinea (strain BRFM310)</name>
    <name type="common">Pycnoporus coccineus</name>
    <dbReference type="NCBI Taxonomy" id="1353009"/>
    <lineage>
        <taxon>Eukaryota</taxon>
        <taxon>Fungi</taxon>
        <taxon>Dikarya</taxon>
        <taxon>Basidiomycota</taxon>
        <taxon>Agaricomycotina</taxon>
        <taxon>Agaricomycetes</taxon>
        <taxon>Polyporales</taxon>
        <taxon>Polyporaceae</taxon>
        <taxon>Trametes</taxon>
    </lineage>
</organism>
<dbReference type="EMBL" id="KZ084127">
    <property type="protein sequence ID" value="OSC99508.1"/>
    <property type="molecule type" value="Genomic_DNA"/>
</dbReference>
<dbReference type="Gene3D" id="3.90.1200.10">
    <property type="match status" value="1"/>
</dbReference>
<dbReference type="AlphaFoldDB" id="A0A1Y2IEG9"/>